<dbReference type="AlphaFoldDB" id="A0A672N7Z2"/>
<evidence type="ECO:0000259" key="2">
    <source>
        <dbReference type="PROSITE" id="PS50835"/>
    </source>
</evidence>
<dbReference type="PROSITE" id="PS00290">
    <property type="entry name" value="IG_MHC"/>
    <property type="match status" value="1"/>
</dbReference>
<evidence type="ECO:0000256" key="1">
    <source>
        <dbReference type="ARBA" id="ARBA00023319"/>
    </source>
</evidence>
<organism evidence="3 4">
    <name type="scientific">Sinocyclocheilus grahami</name>
    <name type="common">Dianchi golden-line fish</name>
    <name type="synonym">Barbus grahami</name>
    <dbReference type="NCBI Taxonomy" id="75366"/>
    <lineage>
        <taxon>Eukaryota</taxon>
        <taxon>Metazoa</taxon>
        <taxon>Chordata</taxon>
        <taxon>Craniata</taxon>
        <taxon>Vertebrata</taxon>
        <taxon>Euteleostomi</taxon>
        <taxon>Actinopterygii</taxon>
        <taxon>Neopterygii</taxon>
        <taxon>Teleostei</taxon>
        <taxon>Ostariophysi</taxon>
        <taxon>Cypriniformes</taxon>
        <taxon>Cyprinidae</taxon>
        <taxon>Cyprininae</taxon>
        <taxon>Sinocyclocheilus</taxon>
    </lineage>
</organism>
<keyword evidence="1" id="KW-0393">Immunoglobulin domain</keyword>
<keyword evidence="4" id="KW-1185">Reference proteome</keyword>
<dbReference type="InterPro" id="IPR003597">
    <property type="entry name" value="Ig_C1-set"/>
</dbReference>
<dbReference type="InterPro" id="IPR013783">
    <property type="entry name" value="Ig-like_fold"/>
</dbReference>
<feature type="domain" description="Ig-like" evidence="2">
    <location>
        <begin position="94"/>
        <end position="173"/>
    </location>
</feature>
<dbReference type="InterPro" id="IPR007110">
    <property type="entry name" value="Ig-like_dom"/>
</dbReference>
<evidence type="ECO:0000313" key="3">
    <source>
        <dbReference type="Ensembl" id="ENSSGRP00000046507.1"/>
    </source>
</evidence>
<protein>
    <recommendedName>
        <fullName evidence="2">Ig-like domain-containing protein</fullName>
    </recommendedName>
</protein>
<dbReference type="Pfam" id="PF07654">
    <property type="entry name" value="C1-set"/>
    <property type="match status" value="2"/>
</dbReference>
<reference evidence="3" key="1">
    <citation type="submission" date="2025-08" db="UniProtKB">
        <authorList>
            <consortium name="Ensembl"/>
        </authorList>
    </citation>
    <scope>IDENTIFICATION</scope>
</reference>
<dbReference type="InterPro" id="IPR003006">
    <property type="entry name" value="Ig/MHC_CS"/>
</dbReference>
<dbReference type="Gene3D" id="2.60.40.10">
    <property type="entry name" value="Immunoglobulins"/>
    <property type="match status" value="2"/>
</dbReference>
<dbReference type="SUPFAM" id="SSF48726">
    <property type="entry name" value="Immunoglobulin"/>
    <property type="match status" value="2"/>
</dbReference>
<dbReference type="PANTHER" id="PTHR23411">
    <property type="entry name" value="TAPASIN"/>
    <property type="match status" value="1"/>
</dbReference>
<feature type="domain" description="Ig-like" evidence="2">
    <location>
        <begin position="1"/>
        <end position="85"/>
    </location>
</feature>
<dbReference type="InterPro" id="IPR036179">
    <property type="entry name" value="Ig-like_dom_sf"/>
</dbReference>
<reference evidence="3" key="2">
    <citation type="submission" date="2025-09" db="UniProtKB">
        <authorList>
            <consortium name="Ensembl"/>
        </authorList>
    </citation>
    <scope>IDENTIFICATION</scope>
</reference>
<dbReference type="Ensembl" id="ENSSGRT00000049755.1">
    <property type="protein sequence ID" value="ENSSGRP00000046507.1"/>
    <property type="gene ID" value="ENSSGRG00000024888.1"/>
</dbReference>
<proteinExistence type="predicted"/>
<dbReference type="Proteomes" id="UP000472262">
    <property type="component" value="Unassembled WGS sequence"/>
</dbReference>
<dbReference type="PROSITE" id="PS50835">
    <property type="entry name" value="IG_LIKE"/>
    <property type="match status" value="2"/>
</dbReference>
<dbReference type="SMART" id="SM00407">
    <property type="entry name" value="IGc1"/>
    <property type="match status" value="1"/>
</dbReference>
<dbReference type="InterPro" id="IPR050380">
    <property type="entry name" value="Immune_Resp_Modulators"/>
</dbReference>
<name>A0A672N7Z2_SINGR</name>
<evidence type="ECO:0000313" key="4">
    <source>
        <dbReference type="Proteomes" id="UP000472262"/>
    </source>
</evidence>
<accession>A0A672N7Z2</accession>
<sequence length="194" mass="21366">HSVGQSSSDSQKLLCSATGFDPKIKWLSKSKEKTGRALDATMMEDGRVKVYREILVPQQEWNEGVSYTCQTDNRHSGKTAEKSTSIYGDLSGLQNTNLLCLITGFFPSDISVQWHLNETQLDASQFTNSPVVAHTSGGFAMHSALTLPASEWKDGMFSCVVSHESSQSPIIVTLVKCVGFLDSFCFFFFLASFN</sequence>
<dbReference type="InParanoid" id="A0A672N7Z2"/>
<dbReference type="CDD" id="cd00098">
    <property type="entry name" value="IgC1"/>
    <property type="match status" value="1"/>
</dbReference>